<gene>
    <name evidence="2" type="ORF">FM121_09755</name>
</gene>
<dbReference type="InterPro" id="IPR014966">
    <property type="entry name" value="FRG-dom"/>
</dbReference>
<reference evidence="3" key="1">
    <citation type="submission" date="2017-02" db="EMBL/GenBank/DDBJ databases">
        <authorList>
            <person name="Dridi B."/>
        </authorList>
    </citation>
    <scope>NUCLEOTIDE SEQUENCE [LARGE SCALE GENOMIC DNA]</scope>
    <source>
        <strain evidence="3">bH819</strain>
    </source>
</reference>
<protein>
    <recommendedName>
        <fullName evidence="1">FRG domain-containing protein</fullName>
    </recommendedName>
</protein>
<dbReference type="OrthoDB" id="9816036at2"/>
<accession>A0A1X6WPY0</accession>
<dbReference type="EMBL" id="FWFD01000015">
    <property type="protein sequence ID" value="SLM86364.1"/>
    <property type="molecule type" value="Genomic_DNA"/>
</dbReference>
<name>A0A1X6WPY0_9ENTE</name>
<dbReference type="Proteomes" id="UP000195918">
    <property type="component" value="Unassembled WGS sequence"/>
</dbReference>
<evidence type="ECO:0000259" key="1">
    <source>
        <dbReference type="SMART" id="SM00901"/>
    </source>
</evidence>
<dbReference type="SMART" id="SM00901">
    <property type="entry name" value="FRG"/>
    <property type="match status" value="1"/>
</dbReference>
<organism evidence="2 3">
    <name type="scientific">Vagococcus fluvialis bH819</name>
    <dbReference type="NCBI Taxonomy" id="1255619"/>
    <lineage>
        <taxon>Bacteria</taxon>
        <taxon>Bacillati</taxon>
        <taxon>Bacillota</taxon>
        <taxon>Bacilli</taxon>
        <taxon>Lactobacillales</taxon>
        <taxon>Enterococcaceae</taxon>
        <taxon>Vagococcus</taxon>
    </lineage>
</organism>
<evidence type="ECO:0000313" key="2">
    <source>
        <dbReference type="EMBL" id="SLM86364.1"/>
    </source>
</evidence>
<dbReference type="Pfam" id="PF08867">
    <property type="entry name" value="FRG"/>
    <property type="match status" value="1"/>
</dbReference>
<sequence>MNAVKIKSFNNFIDNVKRVKKNNPNIIYRGIVDYENNSNELIPKLFREEHLYIDESELINGILSELPNEFQGVESNLEILLKLQHYGIPTRLLDVSFNPYISLFFSCDSETRSSNKSTNPNIGIVYIINGNELETKTIFSDKVSIMSSLSRLKDTQKDELEDSLYSYLRIKVEVIIWYLSVIEKKRFSNFLKIENNEMEEKDYSSDEEMIDEYFHEIKRIEEFDFTNFMEKLFSNEPLSDLIKVIGSTELGMSIYDEYPDYTNESILKDIKDVEIILNEFLLFSRVEDFYFDGYDRFQDAMKRVNEIYNNMTSVKRLMHEVRNYKPGFRDELVLDDLCKDYLIIPHKSNERIKNQQGGFILKGFGSQRNFLNKDYILERWEIPFEIMGIESNSSEENLLESLSTMNIDNSYIYPELEHYNVKKHVKKTKIYSSSFKENSEKLKIFKSIQEDTEEDDISL</sequence>
<proteinExistence type="predicted"/>
<dbReference type="RefSeq" id="WP_086951996.1">
    <property type="nucleotide sequence ID" value="NZ_FWFD01000015.1"/>
</dbReference>
<keyword evidence="3" id="KW-1185">Reference proteome</keyword>
<feature type="domain" description="FRG" evidence="1">
    <location>
        <begin position="22"/>
        <end position="126"/>
    </location>
</feature>
<dbReference type="AlphaFoldDB" id="A0A1X6WPY0"/>
<evidence type="ECO:0000313" key="3">
    <source>
        <dbReference type="Proteomes" id="UP000195918"/>
    </source>
</evidence>